<dbReference type="Gene3D" id="1.25.40.420">
    <property type="match status" value="1"/>
</dbReference>
<dbReference type="InterPro" id="IPR051481">
    <property type="entry name" value="BTB-POZ/Galectin-3-binding"/>
</dbReference>
<evidence type="ECO:0000313" key="4">
    <source>
        <dbReference type="Proteomes" id="UP000018888"/>
    </source>
</evidence>
<feature type="domain" description="BTB" evidence="1">
    <location>
        <begin position="26"/>
        <end position="99"/>
    </location>
</feature>
<reference evidence="3 4" key="2">
    <citation type="journal article" date="2018" name="New Phytol.">
        <title>High intraspecific genome diversity in the model arbuscular mycorrhizal symbiont Rhizophagus irregularis.</title>
        <authorList>
            <person name="Chen E.C.H."/>
            <person name="Morin E."/>
            <person name="Beaudet D."/>
            <person name="Noel J."/>
            <person name="Yildirir G."/>
            <person name="Ndikumana S."/>
            <person name="Charron P."/>
            <person name="St-Onge C."/>
            <person name="Giorgi J."/>
            <person name="Kruger M."/>
            <person name="Marton T."/>
            <person name="Ropars J."/>
            <person name="Grigoriev I.V."/>
            <person name="Hainaut M."/>
            <person name="Henrissat B."/>
            <person name="Roux C."/>
            <person name="Martin F."/>
            <person name="Corradi N."/>
        </authorList>
    </citation>
    <scope>NUCLEOTIDE SEQUENCE [LARGE SCALE GENOMIC DNA]</scope>
    <source>
        <strain evidence="3 4">DAOM 197198</strain>
    </source>
</reference>
<dbReference type="Gene3D" id="3.30.710.10">
    <property type="entry name" value="Potassium Channel Kv1.1, Chain A"/>
    <property type="match status" value="1"/>
</dbReference>
<protein>
    <recommendedName>
        <fullName evidence="5">Kelch-like protein 17</fullName>
    </recommendedName>
</protein>
<dbReference type="Pfam" id="PF07707">
    <property type="entry name" value="BACK"/>
    <property type="match status" value="1"/>
</dbReference>
<dbReference type="PROSITE" id="PS50097">
    <property type="entry name" value="BTB"/>
    <property type="match status" value="1"/>
</dbReference>
<dbReference type="VEuPathDB" id="FungiDB:RhiirFUN_001857"/>
<sequence length="461" mass="52936">MPKMQQELFLPILSNLEKLFESKKDYDVIIKAGDDDDQKEIYAHSNILSCQSDYFDTAFSSNWAEKIDGKYVFNKPNISPHIFEIIIRYLYCGQLDLNVNNGPDISKLLVATGELGLDTLGEYIQEFLIKQNDPIGILEVAFQHENFTTLRGYGLEAICQDPYILFGTDKILSLPAQILESLLKRDDLVLDEIEVWNNLIRWAHAQQPTVNKDPSEWTKDELTLMERTLLRFIPLIRFHDITSEEYYDKVVPYDDLLPKKLKNEILKFYLVPHAKQIGSLPSRIAVNTIDSVLINSKHLALFAGWIDKKDTSLKINPYEFNLIFRASRDGNTAAAFHNKCNNKGATIIVIKIKGTNKIVGGYNPLDWEGSGIFKDTQDSFVYIFNDYRDINRGKIGRVTDASHALICNHQWGPIFGYNYDIAMYPDSQNNKWYSKPNSYPNINIPGSFEIDDYEAFQVVKK</sequence>
<dbReference type="EMBL" id="AUPC02000222">
    <property type="protein sequence ID" value="POG65114.1"/>
    <property type="molecule type" value="Genomic_DNA"/>
</dbReference>
<accession>A0A2P4PIB0</accession>
<gene>
    <name evidence="3" type="ORF">GLOIN_2v1669432</name>
</gene>
<dbReference type="SMART" id="SM00584">
    <property type="entry name" value="TLDc"/>
    <property type="match status" value="1"/>
</dbReference>
<comment type="caution">
    <text evidence="3">The sequence shown here is derived from an EMBL/GenBank/DDBJ whole genome shotgun (WGS) entry which is preliminary data.</text>
</comment>
<dbReference type="InterPro" id="IPR011705">
    <property type="entry name" value="BACK"/>
</dbReference>
<dbReference type="PANTHER" id="PTHR24410">
    <property type="entry name" value="HL07962P-RELATED"/>
    <property type="match status" value="1"/>
</dbReference>
<name>A0A2P4PIB0_RHIID</name>
<dbReference type="Proteomes" id="UP000018888">
    <property type="component" value="Unassembled WGS sequence"/>
</dbReference>
<dbReference type="Pfam" id="PF07534">
    <property type="entry name" value="TLD"/>
    <property type="match status" value="1"/>
</dbReference>
<dbReference type="CDD" id="cd18186">
    <property type="entry name" value="BTB_POZ_ZBTB_KLHL-like"/>
    <property type="match status" value="1"/>
</dbReference>
<evidence type="ECO:0008006" key="5">
    <source>
        <dbReference type="Google" id="ProtNLM"/>
    </source>
</evidence>
<dbReference type="AlphaFoldDB" id="A0A2P4PIB0"/>
<proteinExistence type="predicted"/>
<dbReference type="Pfam" id="PF00651">
    <property type="entry name" value="BTB"/>
    <property type="match status" value="1"/>
</dbReference>
<dbReference type="PROSITE" id="PS51886">
    <property type="entry name" value="TLDC"/>
    <property type="match status" value="1"/>
</dbReference>
<organism evidence="3 4">
    <name type="scientific">Rhizophagus irregularis (strain DAOM 181602 / DAOM 197198 / MUCL 43194)</name>
    <name type="common">Arbuscular mycorrhizal fungus</name>
    <name type="synonym">Glomus intraradices</name>
    <dbReference type="NCBI Taxonomy" id="747089"/>
    <lineage>
        <taxon>Eukaryota</taxon>
        <taxon>Fungi</taxon>
        <taxon>Fungi incertae sedis</taxon>
        <taxon>Mucoromycota</taxon>
        <taxon>Glomeromycotina</taxon>
        <taxon>Glomeromycetes</taxon>
        <taxon>Glomerales</taxon>
        <taxon>Glomeraceae</taxon>
        <taxon>Rhizophagus</taxon>
    </lineage>
</organism>
<reference evidence="3 4" key="1">
    <citation type="journal article" date="2013" name="Proc. Natl. Acad. Sci. U.S.A.">
        <title>Genome of an arbuscular mycorrhizal fungus provides insight into the oldest plant symbiosis.</title>
        <authorList>
            <person name="Tisserant E."/>
            <person name="Malbreil M."/>
            <person name="Kuo A."/>
            <person name="Kohler A."/>
            <person name="Symeonidi A."/>
            <person name="Balestrini R."/>
            <person name="Charron P."/>
            <person name="Duensing N."/>
            <person name="Frei Dit Frey N."/>
            <person name="Gianinazzi-Pearson V."/>
            <person name="Gilbert L.B."/>
            <person name="Handa Y."/>
            <person name="Herr J.R."/>
            <person name="Hijri M."/>
            <person name="Koul R."/>
            <person name="Kawaguchi M."/>
            <person name="Krajinski F."/>
            <person name="Lammers P.J."/>
            <person name="Masclaux F.G."/>
            <person name="Murat C."/>
            <person name="Morin E."/>
            <person name="Ndikumana S."/>
            <person name="Pagni M."/>
            <person name="Petitpierre D."/>
            <person name="Requena N."/>
            <person name="Rosikiewicz P."/>
            <person name="Riley R."/>
            <person name="Saito K."/>
            <person name="San Clemente H."/>
            <person name="Shapiro H."/>
            <person name="van Tuinen D."/>
            <person name="Becard G."/>
            <person name="Bonfante P."/>
            <person name="Paszkowski U."/>
            <person name="Shachar-Hill Y.Y."/>
            <person name="Tuskan G.A."/>
            <person name="Young P.W."/>
            <person name="Sanders I.R."/>
            <person name="Henrissat B."/>
            <person name="Rensing S.A."/>
            <person name="Grigoriev I.V."/>
            <person name="Corradi N."/>
            <person name="Roux C."/>
            <person name="Martin F."/>
        </authorList>
    </citation>
    <scope>NUCLEOTIDE SEQUENCE [LARGE SCALE GENOMIC DNA]</scope>
    <source>
        <strain evidence="3 4">DAOM 197198</strain>
    </source>
</reference>
<dbReference type="SUPFAM" id="SSF54695">
    <property type="entry name" value="POZ domain"/>
    <property type="match status" value="1"/>
</dbReference>
<evidence type="ECO:0000313" key="3">
    <source>
        <dbReference type="EMBL" id="POG65114.1"/>
    </source>
</evidence>
<dbReference type="InterPro" id="IPR000210">
    <property type="entry name" value="BTB/POZ_dom"/>
</dbReference>
<dbReference type="InterPro" id="IPR011333">
    <property type="entry name" value="SKP1/BTB/POZ_sf"/>
</dbReference>
<dbReference type="SMART" id="SM00225">
    <property type="entry name" value="BTB"/>
    <property type="match status" value="1"/>
</dbReference>
<feature type="domain" description="TLDc" evidence="2">
    <location>
        <begin position="292"/>
        <end position="459"/>
    </location>
</feature>
<dbReference type="InterPro" id="IPR006571">
    <property type="entry name" value="TLDc_dom"/>
</dbReference>
<dbReference type="PANTHER" id="PTHR24410:SF23">
    <property type="entry name" value="BTB DOMAIN-CONTAINING PROTEIN-RELATED"/>
    <property type="match status" value="1"/>
</dbReference>
<evidence type="ECO:0000259" key="2">
    <source>
        <dbReference type="PROSITE" id="PS51886"/>
    </source>
</evidence>
<evidence type="ECO:0000259" key="1">
    <source>
        <dbReference type="PROSITE" id="PS50097"/>
    </source>
</evidence>
<keyword evidence="4" id="KW-1185">Reference proteome</keyword>